<keyword evidence="2" id="KW-0472">Membrane</keyword>
<keyword evidence="5" id="KW-1185">Reference proteome</keyword>
<evidence type="ECO:0000313" key="4">
    <source>
        <dbReference type="EMBL" id="MBB1154883.1"/>
    </source>
</evidence>
<dbReference type="Pfam" id="PF26571">
    <property type="entry name" value="VldE"/>
    <property type="match status" value="1"/>
</dbReference>
<sequence length="218" mass="22287">MSGRHRDGSKSWRLPTAAGALAVGALAVPVWLAASSVEPERFPAAAAEMHAFSAPRPSSSVPSAASTPPATSSSAAPTTTSSSSPTSKKTASASATPAAKACSSTLAGTQPAVAQAGNFLKEKFSVDSVGGRAGRSGASDHPAGLALDFMVDPKTGNALAAYVLEHQDELGAKYVIWQQRYNDGSGWSAMEDRGGETANHYDHVHVSFERGAKVSVTC</sequence>
<gene>
    <name evidence="4" type="ORF">H4281_17210</name>
</gene>
<organism evidence="4 5">
    <name type="scientific">Amycolatopsis dendrobii</name>
    <dbReference type="NCBI Taxonomy" id="2760662"/>
    <lineage>
        <taxon>Bacteria</taxon>
        <taxon>Bacillati</taxon>
        <taxon>Actinomycetota</taxon>
        <taxon>Actinomycetes</taxon>
        <taxon>Pseudonocardiales</taxon>
        <taxon>Pseudonocardiaceae</taxon>
        <taxon>Amycolatopsis</taxon>
    </lineage>
</organism>
<protein>
    <recommendedName>
        <fullName evidence="3">ARB-07466-like C-terminal domain-containing protein</fullName>
    </recommendedName>
</protein>
<dbReference type="EMBL" id="JACGZW010000005">
    <property type="protein sequence ID" value="MBB1154883.1"/>
    <property type="molecule type" value="Genomic_DNA"/>
</dbReference>
<accession>A0A7W3VX87</accession>
<dbReference type="AlphaFoldDB" id="A0A7W3VX87"/>
<feature type="transmembrane region" description="Helical" evidence="2">
    <location>
        <begin position="12"/>
        <end position="34"/>
    </location>
</feature>
<dbReference type="InterPro" id="IPR058593">
    <property type="entry name" value="ARB_07466-like_C"/>
</dbReference>
<proteinExistence type="predicted"/>
<keyword evidence="2" id="KW-1133">Transmembrane helix</keyword>
<feature type="region of interest" description="Disordered" evidence="1">
    <location>
        <begin position="53"/>
        <end position="92"/>
    </location>
</feature>
<evidence type="ECO:0000256" key="1">
    <source>
        <dbReference type="SAM" id="MobiDB-lite"/>
    </source>
</evidence>
<keyword evidence="2" id="KW-0812">Transmembrane</keyword>
<evidence type="ECO:0000259" key="3">
    <source>
        <dbReference type="Pfam" id="PF26571"/>
    </source>
</evidence>
<dbReference type="Proteomes" id="UP000526734">
    <property type="component" value="Unassembled WGS sequence"/>
</dbReference>
<comment type="caution">
    <text evidence="4">The sequence shown here is derived from an EMBL/GenBank/DDBJ whole genome shotgun (WGS) entry which is preliminary data.</text>
</comment>
<feature type="domain" description="ARB-07466-like C-terminal" evidence="3">
    <location>
        <begin position="107"/>
        <end position="201"/>
    </location>
</feature>
<reference evidence="4 5" key="1">
    <citation type="submission" date="2020-08" db="EMBL/GenBank/DDBJ databases">
        <title>Amycolatopsis sp. nov. DR6-1 isolated from Dendrobium heterocarpum.</title>
        <authorList>
            <person name="Tedsree N."/>
            <person name="Kuncharoen N."/>
            <person name="Likhitwitayawuid K."/>
            <person name="Tanasupawat S."/>
        </authorList>
    </citation>
    <scope>NUCLEOTIDE SEQUENCE [LARGE SCALE GENOMIC DNA]</scope>
    <source>
        <strain evidence="4 5">DR6-1</strain>
    </source>
</reference>
<evidence type="ECO:0000313" key="5">
    <source>
        <dbReference type="Proteomes" id="UP000526734"/>
    </source>
</evidence>
<name>A0A7W3VX87_9PSEU</name>
<evidence type="ECO:0000256" key="2">
    <source>
        <dbReference type="SAM" id="Phobius"/>
    </source>
</evidence>